<keyword evidence="2" id="KW-1185">Reference proteome</keyword>
<evidence type="ECO:0000313" key="1">
    <source>
        <dbReference type="EMBL" id="CAL8147284.1"/>
    </source>
</evidence>
<dbReference type="EMBL" id="CAXLJM020000164">
    <property type="protein sequence ID" value="CAL8147284.1"/>
    <property type="molecule type" value="Genomic_DNA"/>
</dbReference>
<dbReference type="Proteomes" id="UP001642540">
    <property type="component" value="Unassembled WGS sequence"/>
</dbReference>
<gene>
    <name evidence="1" type="ORF">ODALV1_LOCUS31095</name>
</gene>
<evidence type="ECO:0000313" key="2">
    <source>
        <dbReference type="Proteomes" id="UP001642540"/>
    </source>
</evidence>
<sequence length="100" mass="11106">MSVLRPQIWGPRVGTQILGSCSLKKEKEEVKPPELEFVGPTPVESRSDVPPFATQLAPNAYFPHEDDDSVVSVVNRVLMRKSLPLPTPDVNVKIIMDLNI</sequence>
<protein>
    <submittedName>
        <fullName evidence="1">Uncharacterized protein</fullName>
    </submittedName>
</protein>
<name>A0ABP1S925_9HEXA</name>
<proteinExistence type="predicted"/>
<comment type="caution">
    <text evidence="1">The sequence shown here is derived from an EMBL/GenBank/DDBJ whole genome shotgun (WGS) entry which is preliminary data.</text>
</comment>
<organism evidence="1 2">
    <name type="scientific">Orchesella dallaii</name>
    <dbReference type="NCBI Taxonomy" id="48710"/>
    <lineage>
        <taxon>Eukaryota</taxon>
        <taxon>Metazoa</taxon>
        <taxon>Ecdysozoa</taxon>
        <taxon>Arthropoda</taxon>
        <taxon>Hexapoda</taxon>
        <taxon>Collembola</taxon>
        <taxon>Entomobryomorpha</taxon>
        <taxon>Entomobryoidea</taxon>
        <taxon>Orchesellidae</taxon>
        <taxon>Orchesellinae</taxon>
        <taxon>Orchesella</taxon>
    </lineage>
</organism>
<accession>A0ABP1S925</accession>
<reference evidence="1 2" key="1">
    <citation type="submission" date="2024-08" db="EMBL/GenBank/DDBJ databases">
        <authorList>
            <person name="Cucini C."/>
            <person name="Frati F."/>
        </authorList>
    </citation>
    <scope>NUCLEOTIDE SEQUENCE [LARGE SCALE GENOMIC DNA]</scope>
</reference>